<feature type="transmembrane region" description="Helical" evidence="1">
    <location>
        <begin position="522"/>
        <end position="546"/>
    </location>
</feature>
<reference evidence="3 4" key="1">
    <citation type="submission" date="2020-03" db="EMBL/GenBank/DDBJ databases">
        <title>Draft Genome Sequence of Cudoniella acicularis.</title>
        <authorList>
            <person name="Buettner E."/>
            <person name="Kellner H."/>
        </authorList>
    </citation>
    <scope>NUCLEOTIDE SEQUENCE [LARGE SCALE GENOMIC DNA]</scope>
    <source>
        <strain evidence="3 4">DSM 108380</strain>
    </source>
</reference>
<dbReference type="Proteomes" id="UP000566819">
    <property type="component" value="Unassembled WGS sequence"/>
</dbReference>
<feature type="signal peptide" evidence="2">
    <location>
        <begin position="1"/>
        <end position="19"/>
    </location>
</feature>
<dbReference type="AlphaFoldDB" id="A0A8H4W8N2"/>
<keyword evidence="1" id="KW-1133">Transmembrane helix</keyword>
<gene>
    <name evidence="3" type="ORF">G7Y89_g679</name>
</gene>
<evidence type="ECO:0000313" key="4">
    <source>
        <dbReference type="Proteomes" id="UP000566819"/>
    </source>
</evidence>
<evidence type="ECO:0000256" key="2">
    <source>
        <dbReference type="SAM" id="SignalP"/>
    </source>
</evidence>
<evidence type="ECO:0000313" key="3">
    <source>
        <dbReference type="EMBL" id="KAF4637406.1"/>
    </source>
</evidence>
<keyword evidence="2" id="KW-0732">Signal</keyword>
<comment type="caution">
    <text evidence="3">The sequence shown here is derived from an EMBL/GenBank/DDBJ whole genome shotgun (WGS) entry which is preliminary data.</text>
</comment>
<protein>
    <submittedName>
        <fullName evidence="3">Uncharacterized protein</fullName>
    </submittedName>
</protein>
<keyword evidence="1" id="KW-0472">Membrane</keyword>
<dbReference type="OrthoDB" id="4733706at2759"/>
<name>A0A8H4W8N2_9HELO</name>
<feature type="chain" id="PRO_5034339142" evidence="2">
    <location>
        <begin position="20"/>
        <end position="547"/>
    </location>
</feature>
<organism evidence="3 4">
    <name type="scientific">Cudoniella acicularis</name>
    <dbReference type="NCBI Taxonomy" id="354080"/>
    <lineage>
        <taxon>Eukaryota</taxon>
        <taxon>Fungi</taxon>
        <taxon>Dikarya</taxon>
        <taxon>Ascomycota</taxon>
        <taxon>Pezizomycotina</taxon>
        <taxon>Leotiomycetes</taxon>
        <taxon>Helotiales</taxon>
        <taxon>Tricladiaceae</taxon>
        <taxon>Cudoniella</taxon>
    </lineage>
</organism>
<sequence>MKPSIFHNVLLAVPALCSAILKPRNPFDTTASVLVKPRYSDIEVASLLRSAGNEKLPILQRQNTNTTNTTTHVGGVALATQFNDFEILDIDPGSANELSLLITCISCYTTGSGTVILPALHTNNKALQILEDIGEGLLALIDPLAAIDVAVSGGLNITLSNFSGHFEFDIALAAEGVYEYEVFSIGVPFLGIGLDGNDIGVQFALSFVFDVKGFVNFTTGFDINFPNDTFLEMDLFRGELIKTDFGDVQFSPIPIHVIEGEGDFSISLRASIEAGLGINLGSLGFDLEAGVSIDLPTYEASITYDSSAACELDFTELIAIDAAAFATAAIKVDFKEKSAGPSRATTFISHTLLGTCIANQTSLPATSTFFPSLTPSSVTVVVTPITLSSTAASISMTTALNYTTSLPINPPVIITNAVNLTTLATPAVGKFNAATPVSGASIGNVTTIISTATPSFIAIANATLSALISSLSALAPPSSAYIVVTAAPTTTSSPSPTVALSTTTSASIFSTPTASPTKKSGAVAWGVPSLSAVFMLLAISLFFTCFT</sequence>
<proteinExistence type="predicted"/>
<evidence type="ECO:0000256" key="1">
    <source>
        <dbReference type="SAM" id="Phobius"/>
    </source>
</evidence>
<keyword evidence="4" id="KW-1185">Reference proteome</keyword>
<accession>A0A8H4W8N2</accession>
<keyword evidence="1" id="KW-0812">Transmembrane</keyword>
<dbReference type="EMBL" id="JAAMPI010000024">
    <property type="protein sequence ID" value="KAF4637406.1"/>
    <property type="molecule type" value="Genomic_DNA"/>
</dbReference>